<dbReference type="InterPro" id="IPR001647">
    <property type="entry name" value="HTH_TetR"/>
</dbReference>
<keyword evidence="3" id="KW-0472">Membrane</keyword>
<dbReference type="Gene3D" id="1.10.357.10">
    <property type="entry name" value="Tetracycline Repressor, domain 2"/>
    <property type="match status" value="1"/>
</dbReference>
<reference evidence="5 6" key="1">
    <citation type="journal article" date="2010" name="Stand. Genomic Sci.">
        <title>Complete genome sequence of Streptosporangium roseum type strain (NI 9100).</title>
        <authorList>
            <person name="Nolan M."/>
            <person name="Sikorski J."/>
            <person name="Jando M."/>
            <person name="Lucas S."/>
            <person name="Lapidus A."/>
            <person name="Glavina Del Rio T."/>
            <person name="Chen F."/>
            <person name="Tice H."/>
            <person name="Pitluck S."/>
            <person name="Cheng J.F."/>
            <person name="Chertkov O."/>
            <person name="Sims D."/>
            <person name="Meincke L."/>
            <person name="Brettin T."/>
            <person name="Han C."/>
            <person name="Detter J.C."/>
            <person name="Bruce D."/>
            <person name="Goodwin L."/>
            <person name="Land M."/>
            <person name="Hauser L."/>
            <person name="Chang Y.J."/>
            <person name="Jeffries C.D."/>
            <person name="Ivanova N."/>
            <person name="Mavromatis K."/>
            <person name="Mikhailova N."/>
            <person name="Chen A."/>
            <person name="Palaniappan K."/>
            <person name="Chain P."/>
            <person name="Rohde M."/>
            <person name="Goker M."/>
            <person name="Bristow J."/>
            <person name="Eisen J.A."/>
            <person name="Markowitz V."/>
            <person name="Hugenholtz P."/>
            <person name="Kyrpides N.C."/>
            <person name="Klenk H.P."/>
        </authorList>
    </citation>
    <scope>NUCLEOTIDE SEQUENCE [LARGE SCALE GENOMIC DNA]</scope>
    <source>
        <strain evidence="6">ATCC 12428 / DSM 43021 / JCM 3005 / NI 9100</strain>
    </source>
</reference>
<dbReference type="SUPFAM" id="SSF46689">
    <property type="entry name" value="Homeodomain-like"/>
    <property type="match status" value="1"/>
</dbReference>
<dbReference type="eggNOG" id="COG1309">
    <property type="taxonomic scope" value="Bacteria"/>
</dbReference>
<dbReference type="PROSITE" id="PS50977">
    <property type="entry name" value="HTH_TETR_2"/>
    <property type="match status" value="1"/>
</dbReference>
<organism evidence="5 6">
    <name type="scientific">Streptosporangium roseum (strain ATCC 12428 / DSM 43021 / JCM 3005 / KCTC 9067 / NCIMB 10171 / NRRL 2505 / NI 9100)</name>
    <dbReference type="NCBI Taxonomy" id="479432"/>
    <lineage>
        <taxon>Bacteria</taxon>
        <taxon>Bacillati</taxon>
        <taxon>Actinomycetota</taxon>
        <taxon>Actinomycetes</taxon>
        <taxon>Streptosporangiales</taxon>
        <taxon>Streptosporangiaceae</taxon>
        <taxon>Streptosporangium</taxon>
    </lineage>
</organism>
<evidence type="ECO:0000256" key="2">
    <source>
        <dbReference type="PROSITE-ProRule" id="PRU00335"/>
    </source>
</evidence>
<dbReference type="InterPro" id="IPR041467">
    <property type="entry name" value="Sco4008_C"/>
</dbReference>
<dbReference type="KEGG" id="sro:Sros_5223"/>
<dbReference type="InterPro" id="IPR036271">
    <property type="entry name" value="Tet_transcr_reg_TetR-rel_C_sf"/>
</dbReference>
<dbReference type="OrthoDB" id="4726108at2"/>
<keyword evidence="3" id="KW-1133">Transmembrane helix</keyword>
<dbReference type="EMBL" id="CP001814">
    <property type="protein sequence ID" value="ACZ87994.1"/>
    <property type="molecule type" value="Genomic_DNA"/>
</dbReference>
<dbReference type="HOGENOM" id="CLU_069356_1_2_11"/>
<feature type="DNA-binding region" description="H-T-H motif" evidence="2">
    <location>
        <begin position="28"/>
        <end position="47"/>
    </location>
</feature>
<evidence type="ECO:0000256" key="1">
    <source>
        <dbReference type="ARBA" id="ARBA00023125"/>
    </source>
</evidence>
<dbReference type="InterPro" id="IPR050109">
    <property type="entry name" value="HTH-type_TetR-like_transc_reg"/>
</dbReference>
<evidence type="ECO:0000256" key="3">
    <source>
        <dbReference type="SAM" id="Phobius"/>
    </source>
</evidence>
<dbReference type="GO" id="GO:0006355">
    <property type="term" value="P:regulation of DNA-templated transcription"/>
    <property type="evidence" value="ECO:0007669"/>
    <property type="project" value="UniProtKB-ARBA"/>
</dbReference>
<keyword evidence="1 2" id="KW-0238">DNA-binding</keyword>
<dbReference type="PANTHER" id="PTHR30328:SF54">
    <property type="entry name" value="HTH-TYPE TRANSCRIPTIONAL REPRESSOR SCO4008"/>
    <property type="match status" value="1"/>
</dbReference>
<name>D2BBX1_STRRD</name>
<dbReference type="InterPro" id="IPR009057">
    <property type="entry name" value="Homeodomain-like_sf"/>
</dbReference>
<dbReference type="SUPFAM" id="SSF48498">
    <property type="entry name" value="Tetracyclin repressor-like, C-terminal domain"/>
    <property type="match status" value="1"/>
</dbReference>
<dbReference type="Pfam" id="PF17926">
    <property type="entry name" value="TetR_C_21"/>
    <property type="match status" value="1"/>
</dbReference>
<evidence type="ECO:0000313" key="6">
    <source>
        <dbReference type="Proteomes" id="UP000002029"/>
    </source>
</evidence>
<keyword evidence="6" id="KW-1185">Reference proteome</keyword>
<gene>
    <name evidence="5" type="ordered locus">Sros_5223</name>
</gene>
<dbReference type="GO" id="GO:0003677">
    <property type="term" value="F:DNA binding"/>
    <property type="evidence" value="ECO:0007669"/>
    <property type="project" value="UniProtKB-UniRule"/>
</dbReference>
<sequence length="186" mass="19918">MSRAEATKARILAAATAEFAAHGIAGARVERIAKTASANKNLIYVYFESKDLLFDAVFDAHVARGLEQVPFTAEDLPGYAGRIHDYCREHPEVLRLAAWHRLERGAEGDPSVAAPAYAAKLDSLATAQREGHLAVTFAPATLLTLVLALATAWGPVGATSLPVQAVQDSDWQEARKAVVEAVRSLT</sequence>
<dbReference type="AlphaFoldDB" id="D2BBX1"/>
<proteinExistence type="predicted"/>
<dbReference type="Pfam" id="PF00440">
    <property type="entry name" value="TetR_N"/>
    <property type="match status" value="1"/>
</dbReference>
<protein>
    <submittedName>
        <fullName evidence="5">Transcriptional regulator, TetR family</fullName>
    </submittedName>
</protein>
<dbReference type="RefSeq" id="WP_012891731.1">
    <property type="nucleotide sequence ID" value="NC_013595.1"/>
</dbReference>
<dbReference type="Proteomes" id="UP000002029">
    <property type="component" value="Chromosome"/>
</dbReference>
<dbReference type="STRING" id="479432.Sros_5223"/>
<evidence type="ECO:0000313" key="5">
    <source>
        <dbReference type="EMBL" id="ACZ87994.1"/>
    </source>
</evidence>
<dbReference type="PANTHER" id="PTHR30328">
    <property type="entry name" value="TRANSCRIPTIONAL REPRESSOR"/>
    <property type="match status" value="1"/>
</dbReference>
<dbReference type="PRINTS" id="PR00455">
    <property type="entry name" value="HTHTETR"/>
</dbReference>
<accession>D2BBX1</accession>
<keyword evidence="3" id="KW-0812">Transmembrane</keyword>
<evidence type="ECO:0000259" key="4">
    <source>
        <dbReference type="PROSITE" id="PS50977"/>
    </source>
</evidence>
<feature type="domain" description="HTH tetR-type" evidence="4">
    <location>
        <begin position="5"/>
        <end position="65"/>
    </location>
</feature>
<feature type="transmembrane region" description="Helical" evidence="3">
    <location>
        <begin position="133"/>
        <end position="153"/>
    </location>
</feature>